<dbReference type="EMBL" id="VWPH01000007">
    <property type="protein sequence ID" value="KAA5832837.1"/>
    <property type="molecule type" value="Genomic_DNA"/>
</dbReference>
<dbReference type="InterPro" id="IPR013149">
    <property type="entry name" value="ADH-like_C"/>
</dbReference>
<dbReference type="PANTHER" id="PTHR43677">
    <property type="entry name" value="SHORT-CHAIN DEHYDROGENASE/REDUCTASE"/>
    <property type="match status" value="1"/>
</dbReference>
<evidence type="ECO:0000313" key="2">
    <source>
        <dbReference type="EMBL" id="KAA5832837.1"/>
    </source>
</evidence>
<gene>
    <name evidence="2" type="ORF">F1721_17870</name>
</gene>
<dbReference type="GO" id="GO:0016491">
    <property type="term" value="F:oxidoreductase activity"/>
    <property type="evidence" value="ECO:0007669"/>
    <property type="project" value="InterPro"/>
</dbReference>
<protein>
    <submittedName>
        <fullName evidence="2">Zinc-binding dehydrogenase</fullName>
    </submittedName>
</protein>
<dbReference type="SUPFAM" id="SSF51735">
    <property type="entry name" value="NAD(P)-binding Rossmann-fold domains"/>
    <property type="match status" value="1"/>
</dbReference>
<dbReference type="Gene3D" id="3.90.180.10">
    <property type="entry name" value="Medium-chain alcohol dehydrogenases, catalytic domain"/>
    <property type="match status" value="1"/>
</dbReference>
<dbReference type="OrthoDB" id="5195079at2"/>
<feature type="domain" description="Enoyl reductase (ER)" evidence="1">
    <location>
        <begin position="10"/>
        <end position="317"/>
    </location>
</feature>
<dbReference type="SUPFAM" id="SSF50129">
    <property type="entry name" value="GroES-like"/>
    <property type="match status" value="1"/>
</dbReference>
<dbReference type="InterPro" id="IPR013154">
    <property type="entry name" value="ADH-like_N"/>
</dbReference>
<evidence type="ECO:0000313" key="3">
    <source>
        <dbReference type="Proteomes" id="UP000323946"/>
    </source>
</evidence>
<dbReference type="Pfam" id="PF00107">
    <property type="entry name" value="ADH_zinc_N"/>
    <property type="match status" value="1"/>
</dbReference>
<dbReference type="PANTHER" id="PTHR43677:SF4">
    <property type="entry name" value="QUINONE OXIDOREDUCTASE-LIKE PROTEIN 2"/>
    <property type="match status" value="1"/>
</dbReference>
<dbReference type="SMART" id="SM00829">
    <property type="entry name" value="PKS_ER"/>
    <property type="match status" value="1"/>
</dbReference>
<evidence type="ECO:0000259" key="1">
    <source>
        <dbReference type="SMART" id="SM00829"/>
    </source>
</evidence>
<dbReference type="AlphaFoldDB" id="A0A5M7BXA0"/>
<organism evidence="2 3">
    <name type="scientific">Saccharopolyspora hirsuta</name>
    <dbReference type="NCBI Taxonomy" id="1837"/>
    <lineage>
        <taxon>Bacteria</taxon>
        <taxon>Bacillati</taxon>
        <taxon>Actinomycetota</taxon>
        <taxon>Actinomycetes</taxon>
        <taxon>Pseudonocardiales</taxon>
        <taxon>Pseudonocardiaceae</taxon>
        <taxon>Saccharopolyspora</taxon>
    </lineage>
</organism>
<dbReference type="Proteomes" id="UP000323946">
    <property type="component" value="Unassembled WGS sequence"/>
</dbReference>
<accession>A0A5M7BXA0</accession>
<dbReference type="InterPro" id="IPR002364">
    <property type="entry name" value="Quin_OxRdtase/zeta-crystal_CS"/>
</dbReference>
<dbReference type="InterPro" id="IPR051397">
    <property type="entry name" value="Zn-ADH-like_protein"/>
</dbReference>
<proteinExistence type="predicted"/>
<dbReference type="GO" id="GO:0008270">
    <property type="term" value="F:zinc ion binding"/>
    <property type="evidence" value="ECO:0007669"/>
    <property type="project" value="InterPro"/>
</dbReference>
<name>A0A5M7BXA0_SACHI</name>
<dbReference type="RefSeq" id="WP_150067822.1">
    <property type="nucleotide sequence ID" value="NZ_VWPH01000007.1"/>
</dbReference>
<dbReference type="PROSITE" id="PS01162">
    <property type="entry name" value="QOR_ZETA_CRYSTAL"/>
    <property type="match status" value="1"/>
</dbReference>
<dbReference type="SMR" id="A0A5M7BXA0"/>
<reference evidence="2 3" key="1">
    <citation type="submission" date="2019-09" db="EMBL/GenBank/DDBJ databases">
        <title>Draft genome sequence of the thermophilic Saccharopolyspora hirsuta VKM Ac-666T.</title>
        <authorList>
            <person name="Lobastova T.G."/>
            <person name="Fokina V."/>
            <person name="Bragin E.Y."/>
            <person name="Shtratnikova V.Y."/>
            <person name="Starodumova I.P."/>
            <person name="Tarlachkov S.V."/>
            <person name="Donova M.V."/>
        </authorList>
    </citation>
    <scope>NUCLEOTIDE SEQUENCE [LARGE SCALE GENOMIC DNA]</scope>
    <source>
        <strain evidence="2 3">VKM Ac-666</strain>
    </source>
</reference>
<dbReference type="InterPro" id="IPR020843">
    <property type="entry name" value="ER"/>
</dbReference>
<sequence length="319" mass="32609">MRAVEVTEFGGPEVLSVVETADPSPGPGQVLVRTSAVDVLFLDTQLRQGWGAEFFGTAPPYVPGDGVAGEVVAVGADVDPSWRGRRVAAAHTSGGTCAELVVVDAEALVVVPDGLGLPEAASLLHDGTTALWLAETARIRPGEQVLITSAAGGAGSLLVQLARAAGARVVGLARGAAKLDLVRSFGADALDPTDPGWAGRAHELTGGFDVVLDGVGGPVGSAAFDIVDDRARIFTFGAASGGFAEHDRADAQRRELTVIGLDAQPTPEQKRPLTERILAAAAAGRITPTIGQTFPLERAADAHAAVEARTTPGRTLLLA</sequence>
<dbReference type="Gene3D" id="3.40.50.720">
    <property type="entry name" value="NAD(P)-binding Rossmann-like Domain"/>
    <property type="match status" value="1"/>
</dbReference>
<dbReference type="InterPro" id="IPR011032">
    <property type="entry name" value="GroES-like_sf"/>
</dbReference>
<keyword evidence="3" id="KW-1185">Reference proteome</keyword>
<dbReference type="Pfam" id="PF08240">
    <property type="entry name" value="ADH_N"/>
    <property type="match status" value="1"/>
</dbReference>
<comment type="caution">
    <text evidence="2">The sequence shown here is derived from an EMBL/GenBank/DDBJ whole genome shotgun (WGS) entry which is preliminary data.</text>
</comment>
<dbReference type="InterPro" id="IPR036291">
    <property type="entry name" value="NAD(P)-bd_dom_sf"/>
</dbReference>